<dbReference type="Gene3D" id="3.30.450.20">
    <property type="entry name" value="PAS domain"/>
    <property type="match status" value="1"/>
</dbReference>
<evidence type="ECO:0000313" key="12">
    <source>
        <dbReference type="Proteomes" id="UP000580043"/>
    </source>
</evidence>
<evidence type="ECO:0000256" key="3">
    <source>
        <dbReference type="ARBA" id="ARBA00012438"/>
    </source>
</evidence>
<dbReference type="Pfam" id="PF00512">
    <property type="entry name" value="HisKA"/>
    <property type="match status" value="1"/>
</dbReference>
<dbReference type="EMBL" id="JABBGA010000031">
    <property type="protein sequence ID" value="NML28641.1"/>
    <property type="molecule type" value="Genomic_DNA"/>
</dbReference>
<dbReference type="InterPro" id="IPR001610">
    <property type="entry name" value="PAC"/>
</dbReference>
<evidence type="ECO:0000256" key="2">
    <source>
        <dbReference type="ARBA" id="ARBA00004429"/>
    </source>
</evidence>
<feature type="domain" description="PAS" evidence="9">
    <location>
        <begin position="29"/>
        <end position="82"/>
    </location>
</feature>
<keyword evidence="6" id="KW-0418">Kinase</keyword>
<evidence type="ECO:0000259" key="9">
    <source>
        <dbReference type="PROSITE" id="PS50112"/>
    </source>
</evidence>
<organism evidence="11 12">
    <name type="scientific">Zoogloea dura</name>
    <dbReference type="NCBI Taxonomy" id="2728840"/>
    <lineage>
        <taxon>Bacteria</taxon>
        <taxon>Pseudomonadati</taxon>
        <taxon>Pseudomonadota</taxon>
        <taxon>Betaproteobacteria</taxon>
        <taxon>Rhodocyclales</taxon>
        <taxon>Zoogloeaceae</taxon>
        <taxon>Zoogloea</taxon>
    </lineage>
</organism>
<dbReference type="FunFam" id="3.30.565.10:FF:000006">
    <property type="entry name" value="Sensor histidine kinase WalK"/>
    <property type="match status" value="1"/>
</dbReference>
<dbReference type="CDD" id="cd00082">
    <property type="entry name" value="HisKA"/>
    <property type="match status" value="1"/>
</dbReference>
<dbReference type="Pfam" id="PF13426">
    <property type="entry name" value="PAS_9"/>
    <property type="match status" value="1"/>
</dbReference>
<evidence type="ECO:0000256" key="7">
    <source>
        <dbReference type="SAM" id="Coils"/>
    </source>
</evidence>
<dbReference type="RefSeq" id="WP_169148164.1">
    <property type="nucleotide sequence ID" value="NZ_JABBGA010000031.1"/>
</dbReference>
<dbReference type="PANTHER" id="PTHR43304">
    <property type="entry name" value="PHYTOCHROME-LIKE PROTEIN CPH1"/>
    <property type="match status" value="1"/>
</dbReference>
<dbReference type="Gene3D" id="3.30.565.10">
    <property type="entry name" value="Histidine kinase-like ATPase, C-terminal domain"/>
    <property type="match status" value="1"/>
</dbReference>
<name>A0A848GGN6_9RHOO</name>
<comment type="subcellular location">
    <subcellularLocation>
        <location evidence="2">Cell inner membrane</location>
        <topology evidence="2">Multi-pass membrane protein</topology>
    </subcellularLocation>
</comment>
<dbReference type="EC" id="2.7.13.3" evidence="3"/>
<dbReference type="GO" id="GO:0005886">
    <property type="term" value="C:plasma membrane"/>
    <property type="evidence" value="ECO:0007669"/>
    <property type="project" value="UniProtKB-SubCell"/>
</dbReference>
<dbReference type="InterPro" id="IPR000700">
    <property type="entry name" value="PAS-assoc_C"/>
</dbReference>
<dbReference type="SUPFAM" id="SSF55874">
    <property type="entry name" value="ATPase domain of HSP90 chaperone/DNA topoisomerase II/histidine kinase"/>
    <property type="match status" value="1"/>
</dbReference>
<dbReference type="SMART" id="SM00387">
    <property type="entry name" value="HATPase_c"/>
    <property type="match status" value="1"/>
</dbReference>
<keyword evidence="12" id="KW-1185">Reference proteome</keyword>
<dbReference type="InterPro" id="IPR036097">
    <property type="entry name" value="HisK_dim/P_sf"/>
</dbReference>
<dbReference type="Pfam" id="PF02518">
    <property type="entry name" value="HATPase_c"/>
    <property type="match status" value="1"/>
</dbReference>
<dbReference type="Gene3D" id="1.10.287.130">
    <property type="match status" value="1"/>
</dbReference>
<keyword evidence="4" id="KW-0597">Phosphoprotein</keyword>
<dbReference type="InterPro" id="IPR005467">
    <property type="entry name" value="His_kinase_dom"/>
</dbReference>
<feature type="domain" description="Histidine kinase" evidence="8">
    <location>
        <begin position="214"/>
        <end position="427"/>
    </location>
</feature>
<dbReference type="InterPro" id="IPR036890">
    <property type="entry name" value="HATPase_C_sf"/>
</dbReference>
<evidence type="ECO:0000256" key="5">
    <source>
        <dbReference type="ARBA" id="ARBA00022679"/>
    </source>
</evidence>
<evidence type="ECO:0000259" key="10">
    <source>
        <dbReference type="PROSITE" id="PS50113"/>
    </source>
</evidence>
<dbReference type="PRINTS" id="PR00344">
    <property type="entry name" value="BCTRLSENSOR"/>
</dbReference>
<protein>
    <recommendedName>
        <fullName evidence="3">histidine kinase</fullName>
        <ecNumber evidence="3">2.7.13.3</ecNumber>
    </recommendedName>
</protein>
<feature type="domain" description="PAC" evidence="10">
    <location>
        <begin position="107"/>
        <end position="157"/>
    </location>
</feature>
<dbReference type="SMART" id="SM00091">
    <property type="entry name" value="PAS"/>
    <property type="match status" value="1"/>
</dbReference>
<comment type="catalytic activity">
    <reaction evidence="1">
        <text>ATP + protein L-histidine = ADP + protein N-phospho-L-histidine.</text>
        <dbReference type="EC" id="2.7.13.3"/>
    </reaction>
</comment>
<dbReference type="InterPro" id="IPR052162">
    <property type="entry name" value="Sensor_kinase/Photoreceptor"/>
</dbReference>
<evidence type="ECO:0000256" key="1">
    <source>
        <dbReference type="ARBA" id="ARBA00000085"/>
    </source>
</evidence>
<evidence type="ECO:0000256" key="6">
    <source>
        <dbReference type="ARBA" id="ARBA00022777"/>
    </source>
</evidence>
<proteinExistence type="predicted"/>
<dbReference type="InterPro" id="IPR000014">
    <property type="entry name" value="PAS"/>
</dbReference>
<keyword evidence="5" id="KW-0808">Transferase</keyword>
<dbReference type="InterPro" id="IPR003594">
    <property type="entry name" value="HATPase_dom"/>
</dbReference>
<evidence type="ECO:0000313" key="11">
    <source>
        <dbReference type="EMBL" id="NML28641.1"/>
    </source>
</evidence>
<dbReference type="InterPro" id="IPR035965">
    <property type="entry name" value="PAS-like_dom_sf"/>
</dbReference>
<dbReference type="Proteomes" id="UP000580043">
    <property type="component" value="Unassembled WGS sequence"/>
</dbReference>
<gene>
    <name evidence="11" type="ORF">HHL15_23030</name>
</gene>
<dbReference type="PANTHER" id="PTHR43304:SF1">
    <property type="entry name" value="PAC DOMAIN-CONTAINING PROTEIN"/>
    <property type="match status" value="1"/>
</dbReference>
<keyword evidence="7" id="KW-0175">Coiled coil</keyword>
<dbReference type="PROSITE" id="PS50109">
    <property type="entry name" value="HIS_KIN"/>
    <property type="match status" value="1"/>
</dbReference>
<evidence type="ECO:0000259" key="8">
    <source>
        <dbReference type="PROSITE" id="PS50109"/>
    </source>
</evidence>
<dbReference type="CDD" id="cd00130">
    <property type="entry name" value="PAS"/>
    <property type="match status" value="1"/>
</dbReference>
<sequence>MSTTPQVSATSPARPSAEAIAPLRTLRVADPRFDEILANANDAIISIDESQAITLFNRGAQRIFGYSEAEILGQPLNRLIPERFVARHGGQVRDFAAAPEASRMMAQRGEIYGRRSDGTEFPAEASISKFRDRDGVVFTVILRDVTERRAAEHLLREAHNELENRVRERTAELEERNAQLQLEIQERRRAETRLAEQARELARSNADLEQFASVASHDLQEPLRMVASYTQLLNKRYRDRLDSDADEFMGFIVDGALRMQRLINDLLAFSRVGSRGKEFQPVPLEDVMSRVQTNLRAAIEESAADISHGELPVVHADATQIELLLQNLVGNAIKFRGDARPRVHISAERQPGAWQIAVSDQGIGIDARYAERIFVIFQRLHTAAEYPGTGIGLAICKKIVERHGGQIDVVSAPGQGATFSFTLPDREEAPHGGPSAAH</sequence>
<dbReference type="NCBIfam" id="TIGR00229">
    <property type="entry name" value="sensory_box"/>
    <property type="match status" value="1"/>
</dbReference>
<dbReference type="AlphaFoldDB" id="A0A848GGN6"/>
<comment type="caution">
    <text evidence="11">The sequence shown here is derived from an EMBL/GenBank/DDBJ whole genome shotgun (WGS) entry which is preliminary data.</text>
</comment>
<dbReference type="PROSITE" id="PS50113">
    <property type="entry name" value="PAC"/>
    <property type="match status" value="1"/>
</dbReference>
<dbReference type="GO" id="GO:0000155">
    <property type="term" value="F:phosphorelay sensor kinase activity"/>
    <property type="evidence" value="ECO:0007669"/>
    <property type="project" value="InterPro"/>
</dbReference>
<accession>A0A848GGN6</accession>
<dbReference type="PROSITE" id="PS50112">
    <property type="entry name" value="PAS"/>
    <property type="match status" value="1"/>
</dbReference>
<dbReference type="SMART" id="SM00388">
    <property type="entry name" value="HisKA"/>
    <property type="match status" value="1"/>
</dbReference>
<dbReference type="SUPFAM" id="SSF55785">
    <property type="entry name" value="PYP-like sensor domain (PAS domain)"/>
    <property type="match status" value="1"/>
</dbReference>
<evidence type="ECO:0000256" key="4">
    <source>
        <dbReference type="ARBA" id="ARBA00022553"/>
    </source>
</evidence>
<dbReference type="SMART" id="SM00086">
    <property type="entry name" value="PAC"/>
    <property type="match status" value="1"/>
</dbReference>
<dbReference type="InterPro" id="IPR003661">
    <property type="entry name" value="HisK_dim/P_dom"/>
</dbReference>
<feature type="coiled-coil region" evidence="7">
    <location>
        <begin position="156"/>
        <end position="207"/>
    </location>
</feature>
<reference evidence="11 12" key="1">
    <citation type="submission" date="2020-04" db="EMBL/GenBank/DDBJ databases">
        <title>Zoogloea sp. G-4-1-14 isolated from soil.</title>
        <authorList>
            <person name="Dahal R.H."/>
        </authorList>
    </citation>
    <scope>NUCLEOTIDE SEQUENCE [LARGE SCALE GENOMIC DNA]</scope>
    <source>
        <strain evidence="11 12">G-4-1-14</strain>
    </source>
</reference>
<dbReference type="SUPFAM" id="SSF47384">
    <property type="entry name" value="Homodimeric domain of signal transducing histidine kinase"/>
    <property type="match status" value="1"/>
</dbReference>
<dbReference type="InterPro" id="IPR004358">
    <property type="entry name" value="Sig_transdc_His_kin-like_C"/>
</dbReference>